<dbReference type="Gene3D" id="3.40.190.10">
    <property type="entry name" value="Periplasmic binding protein-like II"/>
    <property type="match status" value="1"/>
</dbReference>
<feature type="signal peptide" evidence="2">
    <location>
        <begin position="1"/>
        <end position="23"/>
    </location>
</feature>
<dbReference type="EMBL" id="VIWP01000012">
    <property type="protein sequence ID" value="TWF47472.1"/>
    <property type="molecule type" value="Genomic_DNA"/>
</dbReference>
<dbReference type="RefSeq" id="WP_186458458.1">
    <property type="nucleotide sequence ID" value="NZ_VIWP01000012.1"/>
</dbReference>
<dbReference type="InterPro" id="IPR005064">
    <property type="entry name" value="BUG"/>
</dbReference>
<reference evidence="3 4" key="1">
    <citation type="submission" date="2019-06" db="EMBL/GenBank/DDBJ databases">
        <title>Sorghum-associated microbial communities from plants grown in Nebraska, USA.</title>
        <authorList>
            <person name="Schachtman D."/>
        </authorList>
    </citation>
    <scope>NUCLEOTIDE SEQUENCE [LARGE SCALE GENOMIC DNA]</scope>
    <source>
        <strain evidence="3 4">1225</strain>
    </source>
</reference>
<organism evidence="3 4">
    <name type="scientific">Neorhizobium alkalisoli</name>
    <dbReference type="NCBI Taxonomy" id="528178"/>
    <lineage>
        <taxon>Bacteria</taxon>
        <taxon>Pseudomonadati</taxon>
        <taxon>Pseudomonadota</taxon>
        <taxon>Alphaproteobacteria</taxon>
        <taxon>Hyphomicrobiales</taxon>
        <taxon>Rhizobiaceae</taxon>
        <taxon>Rhizobium/Agrobacterium group</taxon>
        <taxon>Neorhizobium</taxon>
    </lineage>
</organism>
<dbReference type="PANTHER" id="PTHR42928:SF1">
    <property type="entry name" value="BLR4371 PROTEIN"/>
    <property type="match status" value="1"/>
</dbReference>
<dbReference type="PIRSF" id="PIRSF017082">
    <property type="entry name" value="YflP"/>
    <property type="match status" value="1"/>
</dbReference>
<keyword evidence="2" id="KW-0732">Signal</keyword>
<evidence type="ECO:0000256" key="2">
    <source>
        <dbReference type="SAM" id="SignalP"/>
    </source>
</evidence>
<comment type="similarity">
    <text evidence="1">Belongs to the UPF0065 (bug) family.</text>
</comment>
<comment type="caution">
    <text evidence="3">The sequence shown here is derived from an EMBL/GenBank/DDBJ whole genome shotgun (WGS) entry which is preliminary data.</text>
</comment>
<dbReference type="Proteomes" id="UP000320653">
    <property type="component" value="Unassembled WGS sequence"/>
</dbReference>
<evidence type="ECO:0000256" key="1">
    <source>
        <dbReference type="ARBA" id="ARBA00006987"/>
    </source>
</evidence>
<dbReference type="Pfam" id="PF03401">
    <property type="entry name" value="TctC"/>
    <property type="match status" value="1"/>
</dbReference>
<dbReference type="Gene3D" id="3.40.190.150">
    <property type="entry name" value="Bordetella uptake gene, domain 1"/>
    <property type="match status" value="1"/>
</dbReference>
<dbReference type="SUPFAM" id="SSF53850">
    <property type="entry name" value="Periplasmic binding protein-like II"/>
    <property type="match status" value="1"/>
</dbReference>
<dbReference type="PANTHER" id="PTHR42928">
    <property type="entry name" value="TRICARBOXYLATE-BINDING PROTEIN"/>
    <property type="match status" value="1"/>
</dbReference>
<keyword evidence="4" id="KW-1185">Reference proteome</keyword>
<gene>
    <name evidence="3" type="ORF">FHW37_112111</name>
</gene>
<protein>
    <submittedName>
        <fullName evidence="3">Putative tricarboxylic transport membrane protein</fullName>
    </submittedName>
</protein>
<accession>A0A561QAT3</accession>
<dbReference type="InterPro" id="IPR042100">
    <property type="entry name" value="Bug_dom1"/>
</dbReference>
<dbReference type="CDD" id="cd07012">
    <property type="entry name" value="PBP2_Bug_TTT"/>
    <property type="match status" value="1"/>
</dbReference>
<evidence type="ECO:0000313" key="4">
    <source>
        <dbReference type="Proteomes" id="UP000320653"/>
    </source>
</evidence>
<feature type="chain" id="PRO_5022087550" evidence="2">
    <location>
        <begin position="24"/>
        <end position="326"/>
    </location>
</feature>
<proteinExistence type="inferred from homology"/>
<evidence type="ECO:0000313" key="3">
    <source>
        <dbReference type="EMBL" id="TWF47472.1"/>
    </source>
</evidence>
<name>A0A561QAT3_9HYPH</name>
<sequence length="326" mass="34995">MMLLKKGMSALFALCATFGVAHAEDWKPRHVVNVIVHTGPGAGADAFARAVINVIEQEKLSTARFVVVNKTGGGSTNAINYLASKEGDDNTLGVYASNWTTDYLVQKDATTSLQSLTPIANMIFEPALIMVRADSKFKSLKDFIDAAKAEPNKLKQAGGTPLGRDAMLRHILVASTGAQWPLVSFPSGGERLSAILGGHVDTLVMDGSEVGDFLSSGKLRALAQVSDEKVPTFPADVPTVREAGYDIRIPLQPRGIVAPPKMSPEAADYYRKLFAKAVETPAWKKYVEDTRVQTNFIAGDDLASFFGTVADNTRAALKSADIPVLR</sequence>
<dbReference type="AlphaFoldDB" id="A0A561QAT3"/>